<protein>
    <submittedName>
        <fullName evidence="3">Uncharacterized protein</fullName>
    </submittedName>
</protein>
<name>A0A0W0UK70_9GAMM</name>
<dbReference type="STRING" id="455.Ljam_2217"/>
<comment type="subcellular location">
    <subcellularLocation>
        <location evidence="1">Cytoplasm</location>
    </subcellularLocation>
</comment>
<comment type="caution">
    <text evidence="3">The sequence shown here is derived from an EMBL/GenBank/DDBJ whole genome shotgun (WGS) entry which is preliminary data.</text>
</comment>
<accession>A0A0W0UK70</accession>
<keyword evidence="2" id="KW-0963">Cytoplasm</keyword>
<reference evidence="3 4" key="1">
    <citation type="submission" date="2015-11" db="EMBL/GenBank/DDBJ databases">
        <title>Genomic analysis of 38 Legionella species identifies large and diverse effector repertoires.</title>
        <authorList>
            <person name="Burstein D."/>
            <person name="Amaro F."/>
            <person name="Zusman T."/>
            <person name="Lifshitz Z."/>
            <person name="Cohen O."/>
            <person name="Gilbert J.A."/>
            <person name="Pupko T."/>
            <person name="Shuman H.A."/>
            <person name="Segal G."/>
        </authorList>
    </citation>
    <scope>NUCLEOTIDE SEQUENCE [LARGE SCALE GENOMIC DNA]</scope>
    <source>
        <strain evidence="3 4">JA-26-G1-E2</strain>
    </source>
</reference>
<dbReference type="AlphaFoldDB" id="A0A0W0UK70"/>
<dbReference type="InterPro" id="IPR044159">
    <property type="entry name" value="IQM"/>
</dbReference>
<evidence type="ECO:0000256" key="1">
    <source>
        <dbReference type="ARBA" id="ARBA00004496"/>
    </source>
</evidence>
<dbReference type="RefSeq" id="WP_058450088.1">
    <property type="nucleotide sequence ID" value="NZ_CAAAJF010000013.1"/>
</dbReference>
<dbReference type="GO" id="GO:0005737">
    <property type="term" value="C:cytoplasm"/>
    <property type="evidence" value="ECO:0007669"/>
    <property type="project" value="UniProtKB-SubCell"/>
</dbReference>
<evidence type="ECO:0000313" key="4">
    <source>
        <dbReference type="Proteomes" id="UP000054715"/>
    </source>
</evidence>
<evidence type="ECO:0000256" key="2">
    <source>
        <dbReference type="ARBA" id="ARBA00022490"/>
    </source>
</evidence>
<dbReference type="PANTHER" id="PTHR31250:SF10">
    <property type="entry name" value="IQ DOMAIN-CONTAINING PROTEIN IQM3"/>
    <property type="match status" value="1"/>
</dbReference>
<sequence>MPSLMTVKQLKASDHNNPTLETLLNEVYKPATIYQRLDNLINLYEACQHSAVDNEVVNTLKKQAAEFIAVICSTDNINGAIEERKNMRSLWPTFLPNTSLRHLRPLKFEDDKTTRMDLVKQRTVDQMRAVLRKKVVDVNPTDKILDKELGVVMLSDLEKEEFRLLPAQDKLWQLKQPKDEDNPLTIEPFDTTNHVAHTKYHGRAIFVLTPQGELFAGSSTVGKFHHSSFQRGGFVVYGGTIEVKGGKLLYIDDYSGHYAPKIKQFFNLLKEFKNRGLISTETEIHNKFNEATGMKVGSSLLNTYGFLGLPIPKNETAPQSDVTQSIDHYEILRDYFLNHVQEESAPEWQMFAAVMREYLKDHAGTESKMGEHYSEVTQLAEEKNIGEDFVEKNQPLFDEYLKKIKELIDKNVELNEQLGGSEWLTEHIEKKLTL</sequence>
<proteinExistence type="predicted"/>
<dbReference type="EMBL" id="LNYG01000013">
    <property type="protein sequence ID" value="KTD08022.1"/>
    <property type="molecule type" value="Genomic_DNA"/>
</dbReference>
<evidence type="ECO:0000313" key="3">
    <source>
        <dbReference type="EMBL" id="KTD08022.1"/>
    </source>
</evidence>
<dbReference type="OrthoDB" id="5653607at2"/>
<gene>
    <name evidence="3" type="ORF">Ljam_2217</name>
</gene>
<dbReference type="PATRIC" id="fig|455.5.peg.2337"/>
<dbReference type="PANTHER" id="PTHR31250">
    <property type="entry name" value="IQ DOMAIN-CONTAINING PROTEIN IQM3"/>
    <property type="match status" value="1"/>
</dbReference>
<dbReference type="Proteomes" id="UP000054715">
    <property type="component" value="Unassembled WGS sequence"/>
</dbReference>
<organism evidence="3 4">
    <name type="scientific">Legionella jamestowniensis</name>
    <dbReference type="NCBI Taxonomy" id="455"/>
    <lineage>
        <taxon>Bacteria</taxon>
        <taxon>Pseudomonadati</taxon>
        <taxon>Pseudomonadota</taxon>
        <taxon>Gammaproteobacteria</taxon>
        <taxon>Legionellales</taxon>
        <taxon>Legionellaceae</taxon>
        <taxon>Legionella</taxon>
    </lineage>
</organism>